<feature type="transmembrane region" description="Helical" evidence="8">
    <location>
        <begin position="187"/>
        <end position="208"/>
    </location>
</feature>
<dbReference type="PROSITE" id="PS50928">
    <property type="entry name" value="ABC_TM1"/>
    <property type="match status" value="1"/>
</dbReference>
<dbReference type="PANTHER" id="PTHR30614">
    <property type="entry name" value="MEMBRANE COMPONENT OF AMINO ACID ABC TRANSPORTER"/>
    <property type="match status" value="1"/>
</dbReference>
<evidence type="ECO:0000256" key="4">
    <source>
        <dbReference type="ARBA" id="ARBA00022692"/>
    </source>
</evidence>
<proteinExistence type="predicted"/>
<evidence type="ECO:0000313" key="10">
    <source>
        <dbReference type="EMBL" id="MPL87154.1"/>
    </source>
</evidence>
<dbReference type="InterPro" id="IPR035906">
    <property type="entry name" value="MetI-like_sf"/>
</dbReference>
<dbReference type="Pfam" id="PF00528">
    <property type="entry name" value="BPD_transp_1"/>
    <property type="match status" value="1"/>
</dbReference>
<comment type="caution">
    <text evidence="10">The sequence shown here is derived from an EMBL/GenBank/DDBJ whole genome shotgun (WGS) entry which is preliminary data.</text>
</comment>
<dbReference type="Gene3D" id="1.10.3720.10">
    <property type="entry name" value="MetI-like"/>
    <property type="match status" value="1"/>
</dbReference>
<protein>
    <submittedName>
        <fullName evidence="10">L-cystine transport system permease protein YecS</fullName>
    </submittedName>
</protein>
<feature type="transmembrane region" description="Helical" evidence="8">
    <location>
        <begin position="20"/>
        <end position="43"/>
    </location>
</feature>
<dbReference type="CDD" id="cd06261">
    <property type="entry name" value="TM_PBP2"/>
    <property type="match status" value="1"/>
</dbReference>
<dbReference type="GO" id="GO:0006865">
    <property type="term" value="P:amino acid transport"/>
    <property type="evidence" value="ECO:0007669"/>
    <property type="project" value="UniProtKB-KW"/>
</dbReference>
<name>A0A644V736_9ZZZZ</name>
<dbReference type="GO" id="GO:0043190">
    <property type="term" value="C:ATP-binding cassette (ABC) transporter complex"/>
    <property type="evidence" value="ECO:0007669"/>
    <property type="project" value="InterPro"/>
</dbReference>
<evidence type="ECO:0000256" key="8">
    <source>
        <dbReference type="SAM" id="Phobius"/>
    </source>
</evidence>
<evidence type="ECO:0000256" key="6">
    <source>
        <dbReference type="ARBA" id="ARBA00022989"/>
    </source>
</evidence>
<keyword evidence="3" id="KW-1003">Cell membrane</keyword>
<dbReference type="NCBIfam" id="TIGR01726">
    <property type="entry name" value="HEQRo_perm_3TM"/>
    <property type="match status" value="1"/>
</dbReference>
<dbReference type="InterPro" id="IPR000515">
    <property type="entry name" value="MetI-like"/>
</dbReference>
<sequence>MFESISAVTNSAGYLLEGVGVTLLLVGLSLFIGFICGIVLTLGQVYGPALVRRFVSIYVWFFRGLPNIVLLFLFYFALFPFMGFDMPAFGVAVTVLGLRSAAYQSQIFRGAIQSLSDGQMLAARSLGMTRWQAIRSIVLPQSLRLSLPGWSNEYPVLLTDSSVAYVIGVAELLTRTSQVISRTGEPMILYLSCAVIFILLNYGGMMIIQYVEKKVRIPGFGNNEAECL</sequence>
<evidence type="ECO:0000256" key="2">
    <source>
        <dbReference type="ARBA" id="ARBA00022448"/>
    </source>
</evidence>
<dbReference type="AlphaFoldDB" id="A0A644V736"/>
<evidence type="ECO:0000259" key="9">
    <source>
        <dbReference type="PROSITE" id="PS50928"/>
    </source>
</evidence>
<gene>
    <name evidence="10" type="primary">yecS_14</name>
    <name evidence="10" type="ORF">SDC9_33148</name>
</gene>
<evidence type="ECO:0000256" key="3">
    <source>
        <dbReference type="ARBA" id="ARBA00022475"/>
    </source>
</evidence>
<keyword evidence="5" id="KW-0029">Amino-acid transport</keyword>
<comment type="subcellular location">
    <subcellularLocation>
        <location evidence="1">Cell membrane</location>
        <topology evidence="1">Multi-pass membrane protein</topology>
    </subcellularLocation>
</comment>
<keyword evidence="6 8" id="KW-1133">Transmembrane helix</keyword>
<keyword evidence="4 8" id="KW-0812">Transmembrane</keyword>
<feature type="domain" description="ABC transmembrane type-1" evidence="9">
    <location>
        <begin position="15"/>
        <end position="208"/>
    </location>
</feature>
<feature type="transmembrane region" description="Helical" evidence="8">
    <location>
        <begin position="55"/>
        <end position="78"/>
    </location>
</feature>
<keyword evidence="7 8" id="KW-0472">Membrane</keyword>
<evidence type="ECO:0000256" key="7">
    <source>
        <dbReference type="ARBA" id="ARBA00023136"/>
    </source>
</evidence>
<dbReference type="SUPFAM" id="SSF161098">
    <property type="entry name" value="MetI-like"/>
    <property type="match status" value="1"/>
</dbReference>
<dbReference type="InterPro" id="IPR043429">
    <property type="entry name" value="ArtM/GltK/GlnP/TcyL/YhdX-like"/>
</dbReference>
<reference evidence="10" key="1">
    <citation type="submission" date="2019-08" db="EMBL/GenBank/DDBJ databases">
        <authorList>
            <person name="Kucharzyk K."/>
            <person name="Murdoch R.W."/>
            <person name="Higgins S."/>
            <person name="Loffler F."/>
        </authorList>
    </citation>
    <scope>NUCLEOTIDE SEQUENCE</scope>
</reference>
<accession>A0A644V736</accession>
<dbReference type="GO" id="GO:0022857">
    <property type="term" value="F:transmembrane transporter activity"/>
    <property type="evidence" value="ECO:0007669"/>
    <property type="project" value="InterPro"/>
</dbReference>
<dbReference type="PANTHER" id="PTHR30614:SF0">
    <property type="entry name" value="L-CYSTINE TRANSPORT SYSTEM PERMEASE PROTEIN TCYL"/>
    <property type="match status" value="1"/>
</dbReference>
<evidence type="ECO:0000256" key="1">
    <source>
        <dbReference type="ARBA" id="ARBA00004651"/>
    </source>
</evidence>
<dbReference type="InterPro" id="IPR010065">
    <property type="entry name" value="AA_ABC_transptr_permease_3TM"/>
</dbReference>
<evidence type="ECO:0000256" key="5">
    <source>
        <dbReference type="ARBA" id="ARBA00022970"/>
    </source>
</evidence>
<organism evidence="10">
    <name type="scientific">bioreactor metagenome</name>
    <dbReference type="NCBI Taxonomy" id="1076179"/>
    <lineage>
        <taxon>unclassified sequences</taxon>
        <taxon>metagenomes</taxon>
        <taxon>ecological metagenomes</taxon>
    </lineage>
</organism>
<dbReference type="EMBL" id="VSSQ01000234">
    <property type="protein sequence ID" value="MPL87154.1"/>
    <property type="molecule type" value="Genomic_DNA"/>
</dbReference>
<keyword evidence="2" id="KW-0813">Transport</keyword>